<dbReference type="KEGG" id="bfu:BCIN_02g01420"/>
<evidence type="ECO:0000256" key="9">
    <source>
        <dbReference type="ARBA" id="ARBA00023157"/>
    </source>
</evidence>
<feature type="disulfide bond" evidence="15">
    <location>
        <begin position="52"/>
        <end position="58"/>
    </location>
</feature>
<keyword evidence="10" id="KW-0325">Glycoprotein</keyword>
<dbReference type="Gene3D" id="2.60.40.1180">
    <property type="entry name" value="Golgi alpha-mannosidase II"/>
    <property type="match status" value="1"/>
</dbReference>
<comment type="catalytic activity">
    <reaction evidence="1">
        <text>Endohydrolysis of (1-&gt;4)-alpha-D-glucosidic linkages in polysaccharides containing three or more (1-&gt;4)-alpha-linked D-glucose units.</text>
        <dbReference type="EC" id="3.2.1.1"/>
    </reaction>
</comment>
<evidence type="ECO:0000256" key="16">
    <source>
        <dbReference type="PIRSR" id="PIRSR001024-5"/>
    </source>
</evidence>
<feature type="binding site" evidence="16">
    <location>
        <position position="142"/>
    </location>
    <ligand>
        <name>substrate</name>
    </ligand>
</feature>
<dbReference type="Gene3D" id="3.20.20.80">
    <property type="entry name" value="Glycosidases"/>
    <property type="match status" value="1"/>
</dbReference>
<dbReference type="SUPFAM" id="SSF51445">
    <property type="entry name" value="(Trans)glycosidases"/>
    <property type="match status" value="1"/>
</dbReference>
<proteinExistence type="inferred from homology"/>
<evidence type="ECO:0000256" key="2">
    <source>
        <dbReference type="ARBA" id="ARBA00001913"/>
    </source>
</evidence>
<gene>
    <name evidence="19" type="ORF">BCIN_02g01420</name>
</gene>
<evidence type="ECO:0000313" key="19">
    <source>
        <dbReference type="EMBL" id="ATZ46780.1"/>
    </source>
</evidence>
<dbReference type="VEuPathDB" id="FungiDB:Bcin02g01420"/>
<evidence type="ECO:0000256" key="3">
    <source>
        <dbReference type="ARBA" id="ARBA00008061"/>
    </source>
</evidence>
<dbReference type="RefSeq" id="XP_024546897.1">
    <property type="nucleotide sequence ID" value="XM_024691127.1"/>
</dbReference>
<dbReference type="OrthoDB" id="204980at2759"/>
<dbReference type="Proteomes" id="UP000001798">
    <property type="component" value="Chromosome 2"/>
</dbReference>
<feature type="disulfide bond" evidence="15">
    <location>
        <begin position="170"/>
        <end position="183"/>
    </location>
</feature>
<dbReference type="CDD" id="cd11319">
    <property type="entry name" value="AmyAc_euk_AmyA"/>
    <property type="match status" value="1"/>
</dbReference>
<dbReference type="FunFam" id="3.20.20.80:FF:000120">
    <property type="entry name" value="Alpha-amylase A"/>
    <property type="match status" value="1"/>
</dbReference>
<accession>A0A384J8H1</accession>
<dbReference type="GO" id="GO:0016052">
    <property type="term" value="P:carbohydrate catabolic process"/>
    <property type="evidence" value="ECO:0007669"/>
    <property type="project" value="InterPro"/>
</dbReference>
<evidence type="ECO:0000256" key="13">
    <source>
        <dbReference type="PIRSR" id="PIRSR001024-1"/>
    </source>
</evidence>
<keyword evidence="9 15" id="KW-1015">Disulfide bond</keyword>
<evidence type="ECO:0000259" key="18">
    <source>
        <dbReference type="SMART" id="SM00642"/>
    </source>
</evidence>
<feature type="binding site" evidence="16">
    <location>
        <position position="253"/>
    </location>
    <ligand>
        <name>substrate</name>
    </ligand>
</feature>
<feature type="signal peptide" evidence="17">
    <location>
        <begin position="1"/>
        <end position="22"/>
    </location>
</feature>
<keyword evidence="11" id="KW-0119">Carbohydrate metabolism</keyword>
<evidence type="ECO:0000256" key="5">
    <source>
        <dbReference type="ARBA" id="ARBA00022723"/>
    </source>
</evidence>
<evidence type="ECO:0000256" key="8">
    <source>
        <dbReference type="ARBA" id="ARBA00022837"/>
    </source>
</evidence>
<comment type="similarity">
    <text evidence="3">Belongs to the glycosyl hydrolase 13 family.</text>
</comment>
<keyword evidence="20" id="KW-1185">Reference proteome</keyword>
<dbReference type="SUPFAM" id="SSF51011">
    <property type="entry name" value="Glycosyl hydrolase domain"/>
    <property type="match status" value="1"/>
</dbReference>
<keyword evidence="8" id="KW-0106">Calcium</keyword>
<sequence>MRPIIFLQHLLLISLNLSPITALSAASWRAQSIYQVITDRFAHTDGSTTASCNVNEYCGGTWKGIVAKLDYIQSMGFTAIWISPIVQNIAGDSVDGSSYHGYWAQNIYQVNPNFGTAADLKALSAALHARGMYLMVDVVTNHMAYLGSGSSVDYSIYTPFNSKSYYHPFCLIDYNNATSIKVCWEGDNIVSLPDLRTEDSNVQAEWNTWIGQLVANYSIDGLRVDSAQQTGVGFFPSFQNAAGVYVVGEIFNGDPTYVCPYQNYMNGVLNYPAYYWITQAFQSTSGSISNLANGINTMKSTCSDTTLLGSFIENHDVARFPSLTSDASLAKNAIAFTILADGVPIIYQGQEQHLSGNSVPNNREALWLNSNSYSQTGVYYKLIASVNQIRNQAIYVDPTYLTYKAYPVYSDSHTIVMRKGFTGKQIIAVFSNLGASGSAYTLTLSSSQTGFTTNLQVTEILTCGSYTTDGSGNLAVAMAGGAPRIFYPRAALVGSGVCGL</sequence>
<dbReference type="GeneID" id="5439611"/>
<comment type="cofactor">
    <cofactor evidence="2">
        <name>Ca(2+)</name>
        <dbReference type="ChEBI" id="CHEBI:29108"/>
    </cofactor>
</comment>
<dbReference type="Pfam" id="PF00128">
    <property type="entry name" value="Alpha-amylase"/>
    <property type="match status" value="1"/>
</dbReference>
<feature type="chain" id="PRO_5016921851" description="alpha-amylase" evidence="17">
    <location>
        <begin position="23"/>
        <end position="500"/>
    </location>
</feature>
<feature type="active site" description="Proton donor" evidence="13">
    <location>
        <position position="249"/>
    </location>
</feature>
<dbReference type="GO" id="GO:0004556">
    <property type="term" value="F:alpha-amylase activity"/>
    <property type="evidence" value="ECO:0007669"/>
    <property type="project" value="UniProtKB-EC"/>
</dbReference>
<dbReference type="InterPro" id="IPR017853">
    <property type="entry name" value="GH"/>
</dbReference>
<reference evidence="19 20" key="1">
    <citation type="journal article" date="2011" name="PLoS Genet.">
        <title>Genomic analysis of the necrotrophic fungal pathogens Sclerotinia sclerotiorum and Botrytis cinerea.</title>
        <authorList>
            <person name="Amselem J."/>
            <person name="Cuomo C.A."/>
            <person name="van Kan J.A."/>
            <person name="Viaud M."/>
            <person name="Benito E.P."/>
            <person name="Couloux A."/>
            <person name="Coutinho P.M."/>
            <person name="de Vries R.P."/>
            <person name="Dyer P.S."/>
            <person name="Fillinger S."/>
            <person name="Fournier E."/>
            <person name="Gout L."/>
            <person name="Hahn M."/>
            <person name="Kohn L."/>
            <person name="Lapalu N."/>
            <person name="Plummer K.M."/>
            <person name="Pradier J.M."/>
            <person name="Quevillon E."/>
            <person name="Sharon A."/>
            <person name="Simon A."/>
            <person name="ten Have A."/>
            <person name="Tudzynski B."/>
            <person name="Tudzynski P."/>
            <person name="Wincker P."/>
            <person name="Andrew M."/>
            <person name="Anthouard V."/>
            <person name="Beever R.E."/>
            <person name="Beffa R."/>
            <person name="Benoit I."/>
            <person name="Bouzid O."/>
            <person name="Brault B."/>
            <person name="Chen Z."/>
            <person name="Choquer M."/>
            <person name="Collemare J."/>
            <person name="Cotton P."/>
            <person name="Danchin E.G."/>
            <person name="Da Silva C."/>
            <person name="Gautier A."/>
            <person name="Giraud C."/>
            <person name="Giraud T."/>
            <person name="Gonzalez C."/>
            <person name="Grossetete S."/>
            <person name="Guldener U."/>
            <person name="Henrissat B."/>
            <person name="Howlett B.J."/>
            <person name="Kodira C."/>
            <person name="Kretschmer M."/>
            <person name="Lappartient A."/>
            <person name="Leroch M."/>
            <person name="Levis C."/>
            <person name="Mauceli E."/>
            <person name="Neuveglise C."/>
            <person name="Oeser B."/>
            <person name="Pearson M."/>
            <person name="Poulain J."/>
            <person name="Poussereau N."/>
            <person name="Quesneville H."/>
            <person name="Rascle C."/>
            <person name="Schumacher J."/>
            <person name="Segurens B."/>
            <person name="Sexton A."/>
            <person name="Silva E."/>
            <person name="Sirven C."/>
            <person name="Soanes D.M."/>
            <person name="Talbot N.J."/>
            <person name="Templeton M."/>
            <person name="Yandava C."/>
            <person name="Yarden O."/>
            <person name="Zeng Q."/>
            <person name="Rollins J.A."/>
            <person name="Lebrun M.H."/>
            <person name="Dickman M."/>
        </authorList>
    </citation>
    <scope>NUCLEOTIDE SEQUENCE [LARGE SCALE GENOMIC DNA]</scope>
    <source>
        <strain evidence="19 20">B05.10</strain>
    </source>
</reference>
<organism evidence="19 20">
    <name type="scientific">Botryotinia fuckeliana (strain B05.10)</name>
    <name type="common">Noble rot fungus</name>
    <name type="synonym">Botrytis cinerea</name>
    <dbReference type="NCBI Taxonomy" id="332648"/>
    <lineage>
        <taxon>Eukaryota</taxon>
        <taxon>Fungi</taxon>
        <taxon>Dikarya</taxon>
        <taxon>Ascomycota</taxon>
        <taxon>Pezizomycotina</taxon>
        <taxon>Leotiomycetes</taxon>
        <taxon>Helotiales</taxon>
        <taxon>Sclerotiniaceae</taxon>
        <taxon>Botrytis</taxon>
    </lineage>
</organism>
<feature type="disulfide bond" evidence="15">
    <location>
        <begin position="259"/>
        <end position="302"/>
    </location>
</feature>
<evidence type="ECO:0000256" key="14">
    <source>
        <dbReference type="PIRSR" id="PIRSR001024-2"/>
    </source>
</evidence>
<dbReference type="EC" id="3.2.1.1" evidence="4"/>
<reference evidence="19 20" key="2">
    <citation type="journal article" date="2012" name="Eukaryot. Cell">
        <title>Genome update of Botrytis cinerea strains B05.10 and T4.</title>
        <authorList>
            <person name="Staats M."/>
            <person name="van Kan J.A."/>
        </authorList>
    </citation>
    <scope>NUCLEOTIDE SEQUENCE [LARGE SCALE GENOMIC DNA]</scope>
    <source>
        <strain evidence="19 20">B05.10</strain>
    </source>
</reference>
<feature type="site" description="Transition state stabilizer" evidence="14">
    <location>
        <position position="316"/>
    </location>
</feature>
<name>A0A384J8H1_BOTFB</name>
<dbReference type="PANTHER" id="PTHR10357">
    <property type="entry name" value="ALPHA-AMYLASE FAMILY MEMBER"/>
    <property type="match status" value="1"/>
</dbReference>
<dbReference type="SMART" id="SM00642">
    <property type="entry name" value="Aamy"/>
    <property type="match status" value="1"/>
</dbReference>
<keyword evidence="6 17" id="KW-0732">Signal</keyword>
<feature type="binding site" evidence="16">
    <location>
        <position position="103"/>
    </location>
    <ligand>
        <name>substrate</name>
    </ligand>
</feature>
<feature type="disulfide bond" evidence="15">
    <location>
        <begin position="463"/>
        <end position="498"/>
    </location>
</feature>
<dbReference type="InterPro" id="IPR013780">
    <property type="entry name" value="Glyco_hydro_b"/>
</dbReference>
<evidence type="ECO:0000256" key="1">
    <source>
        <dbReference type="ARBA" id="ARBA00000548"/>
    </source>
</evidence>
<dbReference type="Pfam" id="PF09260">
    <property type="entry name" value="A_amylase_dom_C"/>
    <property type="match status" value="1"/>
</dbReference>
<dbReference type="AlphaFoldDB" id="A0A384J8H1"/>
<evidence type="ECO:0000256" key="6">
    <source>
        <dbReference type="ARBA" id="ARBA00022729"/>
    </source>
</evidence>
<feature type="binding site" evidence="16">
    <location>
        <position position="363"/>
    </location>
    <ligand>
        <name>substrate</name>
    </ligand>
</feature>
<feature type="binding site" evidence="16">
    <location>
        <position position="316"/>
    </location>
    <ligand>
        <name>substrate</name>
    </ligand>
</feature>
<evidence type="ECO:0000256" key="15">
    <source>
        <dbReference type="PIRSR" id="PIRSR001024-4"/>
    </source>
</evidence>
<feature type="domain" description="Glycosyl hydrolase family 13 catalytic" evidence="18">
    <location>
        <begin position="35"/>
        <end position="390"/>
    </location>
</feature>
<evidence type="ECO:0000256" key="4">
    <source>
        <dbReference type="ARBA" id="ARBA00012595"/>
    </source>
</evidence>
<dbReference type="EMBL" id="CP009806">
    <property type="protein sequence ID" value="ATZ46780.1"/>
    <property type="molecule type" value="Genomic_DNA"/>
</dbReference>
<keyword evidence="5" id="KW-0479">Metal-binding</keyword>
<feature type="binding site" evidence="16">
    <location>
        <position position="223"/>
    </location>
    <ligand>
        <name>substrate</name>
    </ligand>
</feature>
<dbReference type="InterPro" id="IPR015340">
    <property type="entry name" value="A_amylase_C_dom"/>
</dbReference>
<dbReference type="PIRSF" id="PIRSF001024">
    <property type="entry name" value="Alph-amyl_fung"/>
    <property type="match status" value="1"/>
</dbReference>
<evidence type="ECO:0000256" key="12">
    <source>
        <dbReference type="ARBA" id="ARBA00023295"/>
    </source>
</evidence>
<keyword evidence="12" id="KW-0326">Glycosidase</keyword>
<evidence type="ECO:0000256" key="10">
    <source>
        <dbReference type="ARBA" id="ARBA00023180"/>
    </source>
</evidence>
<reference evidence="19 20" key="3">
    <citation type="journal article" date="2017" name="Mol. Plant Pathol.">
        <title>A gapless genome sequence of the fungus Botrytis cinerea.</title>
        <authorList>
            <person name="Van Kan J.A."/>
            <person name="Stassen J.H."/>
            <person name="Mosbach A."/>
            <person name="Van Der Lee T.A."/>
            <person name="Faino L."/>
            <person name="Farmer A.D."/>
            <person name="Papasotiriou D.G."/>
            <person name="Zhou S."/>
            <person name="Seidl M.F."/>
            <person name="Cottam E."/>
            <person name="Edel D."/>
            <person name="Hahn M."/>
            <person name="Schwartz D.C."/>
            <person name="Dietrich R.A."/>
            <person name="Widdison S."/>
            <person name="Scalliet G."/>
        </authorList>
    </citation>
    <scope>NUCLEOTIDE SEQUENCE [LARGE SCALE GENOMIC DNA]</scope>
    <source>
        <strain evidence="19 20">B05.10</strain>
    </source>
</reference>
<protein>
    <recommendedName>
        <fullName evidence="4">alpha-amylase</fullName>
        <ecNumber evidence="4">3.2.1.1</ecNumber>
    </recommendedName>
</protein>
<keyword evidence="7" id="KW-0378">Hydrolase</keyword>
<dbReference type="GO" id="GO:0005509">
    <property type="term" value="F:calcium ion binding"/>
    <property type="evidence" value="ECO:0007669"/>
    <property type="project" value="InterPro"/>
</dbReference>
<feature type="active site" description="Nucleophile" evidence="13">
    <location>
        <position position="225"/>
    </location>
</feature>
<evidence type="ECO:0000256" key="17">
    <source>
        <dbReference type="SAM" id="SignalP"/>
    </source>
</evidence>
<evidence type="ECO:0000256" key="7">
    <source>
        <dbReference type="ARBA" id="ARBA00022801"/>
    </source>
</evidence>
<dbReference type="InterPro" id="IPR006047">
    <property type="entry name" value="GH13_cat_dom"/>
</dbReference>
<dbReference type="PANTHER" id="PTHR10357:SF215">
    <property type="entry name" value="ALPHA-AMYLASE 1"/>
    <property type="match status" value="1"/>
</dbReference>
<evidence type="ECO:0000313" key="20">
    <source>
        <dbReference type="Proteomes" id="UP000001798"/>
    </source>
</evidence>
<dbReference type="InterPro" id="IPR013777">
    <property type="entry name" value="A-amylase-like"/>
</dbReference>
<evidence type="ECO:0000256" key="11">
    <source>
        <dbReference type="ARBA" id="ARBA00023277"/>
    </source>
</evidence>